<dbReference type="PANTHER" id="PTHR37825">
    <property type="entry name" value="TRNA(MET) CYTIDINE ACETATE LIGASE"/>
    <property type="match status" value="1"/>
</dbReference>
<evidence type="ECO:0000256" key="1">
    <source>
        <dbReference type="ARBA" id="ARBA00022598"/>
    </source>
</evidence>
<dbReference type="OrthoDB" id="9769796at2"/>
<comment type="catalytic activity">
    <reaction evidence="3">
        <text>cytidine(34) in elongator tRNA(Met) + acetate + ATP = N(4)-acetylcytidine(34) in elongator tRNA(Met) + AMP + diphosphate</text>
        <dbReference type="Rhea" id="RHEA:58144"/>
        <dbReference type="Rhea" id="RHEA-COMP:10693"/>
        <dbReference type="Rhea" id="RHEA-COMP:10694"/>
        <dbReference type="ChEBI" id="CHEBI:30089"/>
        <dbReference type="ChEBI" id="CHEBI:30616"/>
        <dbReference type="ChEBI" id="CHEBI:33019"/>
        <dbReference type="ChEBI" id="CHEBI:74900"/>
        <dbReference type="ChEBI" id="CHEBI:82748"/>
        <dbReference type="ChEBI" id="CHEBI:456215"/>
    </reaction>
</comment>
<keyword evidence="3" id="KW-0547">Nucleotide-binding</keyword>
<dbReference type="GO" id="GO:0005524">
    <property type="term" value="F:ATP binding"/>
    <property type="evidence" value="ECO:0007669"/>
    <property type="project" value="UniProtKB-KW"/>
</dbReference>
<keyword evidence="3" id="KW-0963">Cytoplasm</keyword>
<comment type="caution">
    <text evidence="4">The sequence shown here is derived from an EMBL/GenBank/DDBJ whole genome shotgun (WGS) entry which is preliminary data.</text>
</comment>
<dbReference type="InterPro" id="IPR014729">
    <property type="entry name" value="Rossmann-like_a/b/a_fold"/>
</dbReference>
<dbReference type="SUPFAM" id="SSF52374">
    <property type="entry name" value="Nucleotidylyl transferase"/>
    <property type="match status" value="1"/>
</dbReference>
<dbReference type="GO" id="GO:0006400">
    <property type="term" value="P:tRNA modification"/>
    <property type="evidence" value="ECO:0007669"/>
    <property type="project" value="UniProtKB-UniRule"/>
</dbReference>
<gene>
    <name evidence="3" type="primary">tmcAL</name>
    <name evidence="4" type="ORF">CJ218_06245</name>
</gene>
<comment type="subcellular location">
    <subcellularLocation>
        <location evidence="3">Cytoplasm</location>
    </subcellularLocation>
</comment>
<dbReference type="PANTHER" id="PTHR37825:SF1">
    <property type="entry name" value="TRNA(MET) CYTIDINE ACETATE LIGASE"/>
    <property type="match status" value="1"/>
</dbReference>
<feature type="binding site" evidence="3">
    <location>
        <begin position="6"/>
        <end position="19"/>
    </location>
    <ligand>
        <name>ATP</name>
        <dbReference type="ChEBI" id="CHEBI:30616"/>
    </ligand>
</feature>
<dbReference type="EC" id="6.3.4.-" evidence="3"/>
<name>A0A2N6SE29_9BACL</name>
<evidence type="ECO:0000313" key="5">
    <source>
        <dbReference type="Proteomes" id="UP000235670"/>
    </source>
</evidence>
<dbReference type="STRING" id="84135.GCA_001052115_00402"/>
<feature type="binding site" evidence="3">
    <location>
        <position position="178"/>
    </location>
    <ligand>
        <name>ATP</name>
        <dbReference type="ChEBI" id="CHEBI:30616"/>
    </ligand>
</feature>
<feature type="binding site" evidence="3">
    <location>
        <position position="103"/>
    </location>
    <ligand>
        <name>ATP</name>
        <dbReference type="ChEBI" id="CHEBI:30616"/>
    </ligand>
</feature>
<keyword evidence="3" id="KW-0820">tRNA-binding</keyword>
<dbReference type="GO" id="GO:0016879">
    <property type="term" value="F:ligase activity, forming carbon-nitrogen bonds"/>
    <property type="evidence" value="ECO:0007669"/>
    <property type="project" value="UniProtKB-UniRule"/>
</dbReference>
<organism evidence="4 5">
    <name type="scientific">Gemella sanguinis</name>
    <dbReference type="NCBI Taxonomy" id="84135"/>
    <lineage>
        <taxon>Bacteria</taxon>
        <taxon>Bacillati</taxon>
        <taxon>Bacillota</taxon>
        <taxon>Bacilli</taxon>
        <taxon>Bacillales</taxon>
        <taxon>Gemellaceae</taxon>
        <taxon>Gemella</taxon>
    </lineage>
</organism>
<comment type="similarity">
    <text evidence="3">Belongs to the TmcAL family.</text>
</comment>
<dbReference type="InterPro" id="IPR008513">
    <property type="entry name" value="tRNA(Met)_cyd_acetate_ligase"/>
</dbReference>
<reference evidence="4 5" key="1">
    <citation type="submission" date="2017-09" db="EMBL/GenBank/DDBJ databases">
        <title>Bacterial strain isolated from the female urinary microbiota.</title>
        <authorList>
            <person name="Thomas-White K."/>
            <person name="Kumar N."/>
            <person name="Forster S."/>
            <person name="Putonti C."/>
            <person name="Lawley T."/>
            <person name="Wolfe A.J."/>
        </authorList>
    </citation>
    <scope>NUCLEOTIDE SEQUENCE [LARGE SCALE GENOMIC DNA]</scope>
    <source>
        <strain evidence="4 5">UMB0186</strain>
    </source>
</reference>
<dbReference type="AlphaFoldDB" id="A0A2N6SE29"/>
<evidence type="ECO:0000256" key="2">
    <source>
        <dbReference type="ARBA" id="ARBA00022694"/>
    </source>
</evidence>
<dbReference type="GO" id="GO:0000049">
    <property type="term" value="F:tRNA binding"/>
    <property type="evidence" value="ECO:0007669"/>
    <property type="project" value="UniProtKB-KW"/>
</dbReference>
<keyword evidence="3" id="KW-0694">RNA-binding</keyword>
<dbReference type="Gene3D" id="3.40.50.620">
    <property type="entry name" value="HUPs"/>
    <property type="match status" value="1"/>
</dbReference>
<protein>
    <recommendedName>
        <fullName evidence="3">tRNA(Met) cytidine acetate ligase</fullName>
        <ecNumber evidence="3">6.3.4.-</ecNumber>
    </recommendedName>
</protein>
<keyword evidence="2 3" id="KW-0819">tRNA processing</keyword>
<evidence type="ECO:0000313" key="4">
    <source>
        <dbReference type="EMBL" id="PMC52192.1"/>
    </source>
</evidence>
<keyword evidence="3" id="KW-0067">ATP-binding</keyword>
<dbReference type="HAMAP" id="MF_01539">
    <property type="entry name" value="TmcAL"/>
    <property type="match status" value="1"/>
</dbReference>
<keyword evidence="1 3" id="KW-0436">Ligase</keyword>
<dbReference type="GO" id="GO:0005737">
    <property type="term" value="C:cytoplasm"/>
    <property type="evidence" value="ECO:0007669"/>
    <property type="project" value="UniProtKB-SubCell"/>
</dbReference>
<dbReference type="EMBL" id="PNGT01000006">
    <property type="protein sequence ID" value="PMC52192.1"/>
    <property type="molecule type" value="Genomic_DNA"/>
</dbReference>
<evidence type="ECO:0000256" key="3">
    <source>
        <dbReference type="HAMAP-Rule" id="MF_01539"/>
    </source>
</evidence>
<proteinExistence type="inferred from homology"/>
<dbReference type="RefSeq" id="WP_102189997.1">
    <property type="nucleotide sequence ID" value="NZ_CAUTAO010000011.1"/>
</dbReference>
<dbReference type="Pfam" id="PF05636">
    <property type="entry name" value="HIGH_NTase1"/>
    <property type="match status" value="1"/>
</dbReference>
<comment type="caution">
    <text evidence="3">Lacks conserved residue(s) required for the propagation of feature annotation.</text>
</comment>
<dbReference type="Proteomes" id="UP000235670">
    <property type="component" value="Unassembled WGS sequence"/>
</dbReference>
<accession>A0A2N6SE29</accession>
<comment type="function">
    <text evidence="3">Catalyzes the formation of N(4)-acetylcytidine (ac(4)C) at the wobble position of elongator tRNA(Met), using acetate and ATP as substrates. First activates an acetate ion to form acetyladenylate (Ac-AMP) and then transfers the acetyl group to tRNA to form ac(4)C34.</text>
</comment>
<feature type="binding site" evidence="3">
    <location>
        <position position="153"/>
    </location>
    <ligand>
        <name>ATP</name>
        <dbReference type="ChEBI" id="CHEBI:30616"/>
    </ligand>
</feature>
<sequence>MRIGIIAEFNPLHSGHKYLIDQAKNIIEKNGGGEIVCVMSEFFTQRGEVAIVDGYIRAEEAVRAGCDMVIALPYLASVAYSDDFAKKSIEILSNSGITHLIFGTEDTSIETFEEIYNKQQKITEVQYRELLKQGYNFATINSKILGLQNDIPNFILAYSYYKNIRKYAPHIKLLPVKREGQGLNKEEVEDKQFLSATAIRKNIDNSVVSNYLSKEMIENIRASKILSEEDFFDLIKYKIVSLGKVGLKNIYDVNEGLENRIYDMANIADNYQELVNSISTKRYSKKKIQRILLHILTNTTKADYNEFFGTKVFRILAAKEDKASIIREINNQSNITLVPVLNSKTSGYFVHDIKVSRIYNLKAQQEDIFRKNIILIK</sequence>